<sequence length="89" mass="10623">SLTKFQFDTHLQAFTYYRSNDDDENTDNIEDIIITSLFYDDPKDPRSAVFVYFTSLTTGIIRRCLKYDFQFPSFQLLKYISRLEVENNL</sequence>
<reference evidence="1" key="1">
    <citation type="submission" date="2021-02" db="EMBL/GenBank/DDBJ databases">
        <authorList>
            <person name="Nowell W R."/>
        </authorList>
    </citation>
    <scope>NUCLEOTIDE SEQUENCE</scope>
</reference>
<gene>
    <name evidence="1" type="ORF">KXQ929_LOCUS52372</name>
</gene>
<accession>A0A820QK62</accession>
<dbReference type="Proteomes" id="UP000663868">
    <property type="component" value="Unassembled WGS sequence"/>
</dbReference>
<comment type="caution">
    <text evidence="1">The sequence shown here is derived from an EMBL/GenBank/DDBJ whole genome shotgun (WGS) entry which is preliminary data.</text>
</comment>
<evidence type="ECO:0000313" key="2">
    <source>
        <dbReference type="Proteomes" id="UP000663868"/>
    </source>
</evidence>
<name>A0A820QK62_9BILA</name>
<feature type="non-terminal residue" evidence="1">
    <location>
        <position position="1"/>
    </location>
</feature>
<dbReference type="AlphaFoldDB" id="A0A820QK62"/>
<evidence type="ECO:0000313" key="1">
    <source>
        <dbReference type="EMBL" id="CAF4423993.1"/>
    </source>
</evidence>
<dbReference type="EMBL" id="CAJOBB010027598">
    <property type="protein sequence ID" value="CAF4423993.1"/>
    <property type="molecule type" value="Genomic_DNA"/>
</dbReference>
<protein>
    <submittedName>
        <fullName evidence="1">Uncharacterized protein</fullName>
    </submittedName>
</protein>
<proteinExistence type="predicted"/>
<organism evidence="1 2">
    <name type="scientific">Adineta steineri</name>
    <dbReference type="NCBI Taxonomy" id="433720"/>
    <lineage>
        <taxon>Eukaryota</taxon>
        <taxon>Metazoa</taxon>
        <taxon>Spiralia</taxon>
        <taxon>Gnathifera</taxon>
        <taxon>Rotifera</taxon>
        <taxon>Eurotatoria</taxon>
        <taxon>Bdelloidea</taxon>
        <taxon>Adinetida</taxon>
        <taxon>Adinetidae</taxon>
        <taxon>Adineta</taxon>
    </lineage>
</organism>